<keyword evidence="2" id="KW-1185">Reference proteome</keyword>
<evidence type="ECO:0000313" key="2">
    <source>
        <dbReference type="Proteomes" id="UP001148614"/>
    </source>
</evidence>
<comment type="caution">
    <text evidence="1">The sequence shown here is derived from an EMBL/GenBank/DDBJ whole genome shotgun (WGS) entry which is preliminary data.</text>
</comment>
<dbReference type="Proteomes" id="UP001148614">
    <property type="component" value="Unassembled WGS sequence"/>
</dbReference>
<gene>
    <name evidence="1" type="ORF">NPX13_g7280</name>
</gene>
<accession>A0A9W8NAS7</accession>
<sequence length="93" mass="10627">MYATRALRMRPTMRMMRLPNEDQGVYTPVNSYILAGSDRSPETDWRNGTGVVVLFAVAAAGYSSGRKFFVDKNLRLARQNRQDEPAEHSEEHH</sequence>
<dbReference type="AlphaFoldDB" id="A0A9W8NAS7"/>
<dbReference type="EMBL" id="JANPWZ010001405">
    <property type="protein sequence ID" value="KAJ3566041.1"/>
    <property type="molecule type" value="Genomic_DNA"/>
</dbReference>
<name>A0A9W8NAS7_9PEZI</name>
<protein>
    <submittedName>
        <fullName evidence="1">Uncharacterized protein</fullName>
    </submittedName>
</protein>
<evidence type="ECO:0000313" key="1">
    <source>
        <dbReference type="EMBL" id="KAJ3566041.1"/>
    </source>
</evidence>
<organism evidence="1 2">
    <name type="scientific">Xylaria arbuscula</name>
    <dbReference type="NCBI Taxonomy" id="114810"/>
    <lineage>
        <taxon>Eukaryota</taxon>
        <taxon>Fungi</taxon>
        <taxon>Dikarya</taxon>
        <taxon>Ascomycota</taxon>
        <taxon>Pezizomycotina</taxon>
        <taxon>Sordariomycetes</taxon>
        <taxon>Xylariomycetidae</taxon>
        <taxon>Xylariales</taxon>
        <taxon>Xylariaceae</taxon>
        <taxon>Xylaria</taxon>
    </lineage>
</organism>
<reference evidence="1" key="1">
    <citation type="submission" date="2022-07" db="EMBL/GenBank/DDBJ databases">
        <title>Genome Sequence of Xylaria arbuscula.</title>
        <authorList>
            <person name="Buettner E."/>
        </authorList>
    </citation>
    <scope>NUCLEOTIDE SEQUENCE</scope>
    <source>
        <strain evidence="1">VT107</strain>
    </source>
</reference>
<proteinExistence type="predicted"/>